<name>A0AAT9V7P8_9CAUD</name>
<accession>A0AAT9V7P8</accession>
<organism evidence="1">
    <name type="scientific">Alicyclobacillus phage KKP_3916</name>
    <dbReference type="NCBI Taxonomy" id="3040651"/>
    <lineage>
        <taxon>Viruses</taxon>
        <taxon>Duplodnaviria</taxon>
        <taxon>Heunggongvirae</taxon>
        <taxon>Uroviricota</taxon>
        <taxon>Caudoviricetes</taxon>
    </lineage>
</organism>
<reference evidence="1" key="1">
    <citation type="submission" date="2023-04" db="EMBL/GenBank/DDBJ databases">
        <title>Characterization and genome study of newly isolated Alicyclobacillus-specific phaga.</title>
        <authorList>
            <person name="Shymialevich D."/>
            <person name="Wojcicki M."/>
            <person name="Srednicka P."/>
            <person name="Swider O."/>
        </authorList>
    </citation>
    <scope>NUCLEOTIDE SEQUENCE</scope>
</reference>
<sequence length="59" mass="6979">MIWGDSMAKKSKNHDNAVKNAYTFRKLLEEERNAELASKVEETYKELWCECLNEKAPWT</sequence>
<proteinExistence type="predicted"/>
<gene>
    <name evidence="1" type="ORF">QB910_000119</name>
</gene>
<dbReference type="EMBL" id="OQ846916">
    <property type="protein sequence ID" value="WJJ55363.1"/>
    <property type="molecule type" value="Genomic_DNA"/>
</dbReference>
<protein>
    <submittedName>
        <fullName evidence="1">Uncharacterized protein</fullName>
    </submittedName>
</protein>
<evidence type="ECO:0000313" key="1">
    <source>
        <dbReference type="EMBL" id="WJJ55363.1"/>
    </source>
</evidence>